<dbReference type="EMBL" id="SOGQ01000030">
    <property type="protein sequence ID" value="TFD01884.1"/>
    <property type="molecule type" value="Genomic_DNA"/>
</dbReference>
<evidence type="ECO:0000313" key="2">
    <source>
        <dbReference type="Proteomes" id="UP000297853"/>
    </source>
</evidence>
<comment type="caution">
    <text evidence="1">The sequence shown here is derived from an EMBL/GenBank/DDBJ whole genome shotgun (WGS) entry which is preliminary data.</text>
</comment>
<protein>
    <submittedName>
        <fullName evidence="1">DNA-binding protein</fullName>
    </submittedName>
</protein>
<accession>A0ABY2JD05</accession>
<keyword evidence="1" id="KW-0238">DNA-binding</keyword>
<dbReference type="RefSeq" id="WP_134429004.1">
    <property type="nucleotide sequence ID" value="NZ_SOGQ01000030.1"/>
</dbReference>
<dbReference type="Proteomes" id="UP000297853">
    <property type="component" value="Unassembled WGS sequence"/>
</dbReference>
<gene>
    <name evidence="1" type="ORF">E3T28_06355</name>
</gene>
<keyword evidence="2" id="KW-1185">Reference proteome</keyword>
<organism evidence="1 2">
    <name type="scientific">Cryobacterium sinapicolor</name>
    <dbReference type="NCBI Taxonomy" id="1259236"/>
    <lineage>
        <taxon>Bacteria</taxon>
        <taxon>Bacillati</taxon>
        <taxon>Actinomycetota</taxon>
        <taxon>Actinomycetes</taxon>
        <taxon>Micrococcales</taxon>
        <taxon>Microbacteriaceae</taxon>
        <taxon>Cryobacterium</taxon>
    </lineage>
</organism>
<name>A0ABY2JD05_9MICO</name>
<sequence length="114" mass="12021">MNDSEAASAVGRFLTLADTAEILSLTAAEVLELVRTGELPAIRLGTRGTPAGGAAMIGSGGAGVWRVERIVLESFIEAKYEEARRMSLWQESDFGNIPELSGGTIIRPDDSPAS</sequence>
<evidence type="ECO:0000313" key="1">
    <source>
        <dbReference type="EMBL" id="TFD01884.1"/>
    </source>
</evidence>
<proteinExistence type="predicted"/>
<reference evidence="1 2" key="1">
    <citation type="submission" date="2019-03" db="EMBL/GenBank/DDBJ databases">
        <title>Genomics of glacier-inhabiting Cryobacterium strains.</title>
        <authorList>
            <person name="Liu Q."/>
            <person name="Xin Y.-H."/>
        </authorList>
    </citation>
    <scope>NUCLEOTIDE SEQUENCE [LARGE SCALE GENOMIC DNA]</scope>
    <source>
        <strain evidence="1 2">TMT1-23-1</strain>
    </source>
</reference>
<dbReference type="GO" id="GO:0003677">
    <property type="term" value="F:DNA binding"/>
    <property type="evidence" value="ECO:0007669"/>
    <property type="project" value="UniProtKB-KW"/>
</dbReference>